<dbReference type="Proteomes" id="UP000249123">
    <property type="component" value="Unassembled WGS sequence"/>
</dbReference>
<comment type="caution">
    <text evidence="1">The sequence shown here is derived from an EMBL/GenBank/DDBJ whole genome shotgun (WGS) entry which is preliminary data.</text>
</comment>
<keyword evidence="2" id="KW-1185">Reference proteome</keyword>
<dbReference type="OrthoDB" id="7616625at2"/>
<proteinExistence type="predicted"/>
<organism evidence="1 2">
    <name type="scientific">Hyphomonas pacifica</name>
    <dbReference type="NCBI Taxonomy" id="1280941"/>
    <lineage>
        <taxon>Bacteria</taxon>
        <taxon>Pseudomonadati</taxon>
        <taxon>Pseudomonadota</taxon>
        <taxon>Alphaproteobacteria</taxon>
        <taxon>Hyphomonadales</taxon>
        <taxon>Hyphomonadaceae</taxon>
        <taxon>Hyphomonas</taxon>
    </lineage>
</organism>
<dbReference type="EMBL" id="AWFB01000008">
    <property type="protein sequence ID" value="RAN34802.1"/>
    <property type="molecule type" value="Genomic_DNA"/>
</dbReference>
<evidence type="ECO:0000313" key="2">
    <source>
        <dbReference type="Proteomes" id="UP000249123"/>
    </source>
</evidence>
<sequence>MADDRRLYDLQRLHTLGLDLESSQDEAELKSPCLLTEDCRESGENSLTLNLETETFHCVNCNQSGSLRELVRALEGGALVPVSPAEPKPLEVTRIVDADYTPVEVKPVQAVAKKAEPKVLQLKDAQRIRTPEEIRMEHKRAKQAAREGRHTGEKIIITLLALVFLGAGLSAAALSGFANYQAFSSSVADPLQAGVWGWTGVIAAVVSFGGFTFFYWHTANRRMKEGVRALFFALAGAGTSIVGTQMYIAANNKAAEMEQVQASSNREILESQIADWRRQLEGIPADTRTVEGLETYLAEVERVGRTHQKPYRDAQNELGLAKRRDELQAKIETANAELLGTGQGEILVQAQTRTSIPGWFFAGMLELFSSQGTSIGLVALLILYGRRTVNPPTGSVNA</sequence>
<dbReference type="AlphaFoldDB" id="A0A062U6R0"/>
<dbReference type="STRING" id="1280941.HY2_08830"/>
<accession>A0A062U6R0</accession>
<reference evidence="1 2" key="1">
    <citation type="submission" date="2013-04" db="EMBL/GenBank/DDBJ databases">
        <title>Hyphomonas sp. T24B3 Genome Sequencing.</title>
        <authorList>
            <person name="Lai Q."/>
            <person name="Shao Z."/>
        </authorList>
    </citation>
    <scope>NUCLEOTIDE SEQUENCE [LARGE SCALE GENOMIC DNA]</scope>
    <source>
        <strain evidence="1 2">T24B3</strain>
    </source>
</reference>
<protein>
    <submittedName>
        <fullName evidence="1">Uncharacterized protein</fullName>
    </submittedName>
</protein>
<evidence type="ECO:0000313" key="1">
    <source>
        <dbReference type="EMBL" id="RAN34802.1"/>
    </source>
</evidence>
<name>A0A062U6R0_9PROT</name>
<accession>A0A328JVX0</accession>
<gene>
    <name evidence="1" type="ORF">HY3_09895</name>
</gene>
<dbReference type="RefSeq" id="WP_034824614.1">
    <property type="nucleotide sequence ID" value="NZ_AWFA01000006.1"/>
</dbReference>